<feature type="transmembrane region" description="Helical" evidence="1">
    <location>
        <begin position="203"/>
        <end position="221"/>
    </location>
</feature>
<dbReference type="STRING" id="1121298.SAMN05444401_2747"/>
<feature type="domain" description="CAAX prenyl protease 2/Lysostaphin resistance protein A-like" evidence="2">
    <location>
        <begin position="113"/>
        <end position="210"/>
    </location>
</feature>
<keyword evidence="1" id="KW-0472">Membrane</keyword>
<feature type="transmembrane region" description="Helical" evidence="1">
    <location>
        <begin position="32"/>
        <end position="50"/>
    </location>
</feature>
<proteinExistence type="predicted"/>
<keyword evidence="1" id="KW-1133">Transmembrane helix</keyword>
<dbReference type="Pfam" id="PF02517">
    <property type="entry name" value="Rce1-like"/>
    <property type="match status" value="1"/>
</dbReference>
<evidence type="ECO:0000313" key="4">
    <source>
        <dbReference type="Proteomes" id="UP000184080"/>
    </source>
</evidence>
<dbReference type="GO" id="GO:0080120">
    <property type="term" value="P:CAAX-box protein maturation"/>
    <property type="evidence" value="ECO:0007669"/>
    <property type="project" value="UniProtKB-ARBA"/>
</dbReference>
<dbReference type="Proteomes" id="UP000184080">
    <property type="component" value="Unassembled WGS sequence"/>
</dbReference>
<accession>A0A1M6ICS5</accession>
<dbReference type="GO" id="GO:0004175">
    <property type="term" value="F:endopeptidase activity"/>
    <property type="evidence" value="ECO:0007669"/>
    <property type="project" value="UniProtKB-ARBA"/>
</dbReference>
<sequence length="224" mass="26175">MKRIYIIISSLAACILLYFIEQFLQVNYGIKTISKIILFILIPYLYIILLGDKVLNKAINVKKIDKRHLKLGFIFGVSSFFIILVAYYLLGHFIDFQSITEELQNKSKITPGNFALIGAYVTFGNSFLEEFFFRGFIFLNLYKLKYKKTAYIYSSLLFGLYHIAIFKTWFSLWITILVLLGLIVVGFVFNWLDTKSENFINSWILHIMADSAIILIGFRIFHMF</sequence>
<evidence type="ECO:0000259" key="2">
    <source>
        <dbReference type="Pfam" id="PF02517"/>
    </source>
</evidence>
<keyword evidence="3" id="KW-0645">Protease</keyword>
<evidence type="ECO:0000256" key="1">
    <source>
        <dbReference type="SAM" id="Phobius"/>
    </source>
</evidence>
<evidence type="ECO:0000313" key="3">
    <source>
        <dbReference type="EMBL" id="SHJ32207.1"/>
    </source>
</evidence>
<feature type="transmembrane region" description="Helical" evidence="1">
    <location>
        <begin position="71"/>
        <end position="90"/>
    </location>
</feature>
<feature type="transmembrane region" description="Helical" evidence="1">
    <location>
        <begin position="149"/>
        <end position="166"/>
    </location>
</feature>
<feature type="transmembrane region" description="Helical" evidence="1">
    <location>
        <begin position="110"/>
        <end position="128"/>
    </location>
</feature>
<name>A0A1M6ICS5_9CLOT</name>
<dbReference type="RefSeq" id="WP_073007695.1">
    <property type="nucleotide sequence ID" value="NZ_FQZO01000004.1"/>
</dbReference>
<dbReference type="AlphaFoldDB" id="A0A1M6ICS5"/>
<keyword evidence="3" id="KW-0378">Hydrolase</keyword>
<dbReference type="GO" id="GO:0006508">
    <property type="term" value="P:proteolysis"/>
    <property type="evidence" value="ECO:0007669"/>
    <property type="project" value="UniProtKB-KW"/>
</dbReference>
<dbReference type="InterPro" id="IPR003675">
    <property type="entry name" value="Rce1/LyrA-like_dom"/>
</dbReference>
<feature type="transmembrane region" description="Helical" evidence="1">
    <location>
        <begin position="172"/>
        <end position="191"/>
    </location>
</feature>
<dbReference type="EMBL" id="FQZO01000004">
    <property type="protein sequence ID" value="SHJ32207.1"/>
    <property type="molecule type" value="Genomic_DNA"/>
</dbReference>
<keyword evidence="4" id="KW-1185">Reference proteome</keyword>
<protein>
    <submittedName>
        <fullName evidence="3">CAAX protease self-immunity</fullName>
    </submittedName>
</protein>
<reference evidence="3 4" key="1">
    <citation type="submission" date="2016-11" db="EMBL/GenBank/DDBJ databases">
        <authorList>
            <person name="Jaros S."/>
            <person name="Januszkiewicz K."/>
            <person name="Wedrychowicz H."/>
        </authorList>
    </citation>
    <scope>NUCLEOTIDE SEQUENCE [LARGE SCALE GENOMIC DNA]</scope>
    <source>
        <strain evidence="3 4">DSM 21864</strain>
    </source>
</reference>
<dbReference type="OrthoDB" id="449657at2"/>
<organism evidence="3 4">
    <name type="scientific">Clostridium amylolyticum</name>
    <dbReference type="NCBI Taxonomy" id="1121298"/>
    <lineage>
        <taxon>Bacteria</taxon>
        <taxon>Bacillati</taxon>
        <taxon>Bacillota</taxon>
        <taxon>Clostridia</taxon>
        <taxon>Eubacteriales</taxon>
        <taxon>Clostridiaceae</taxon>
        <taxon>Clostridium</taxon>
    </lineage>
</organism>
<gene>
    <name evidence="3" type="ORF">SAMN05444401_2747</name>
</gene>
<keyword evidence="1" id="KW-0812">Transmembrane</keyword>